<proteinExistence type="predicted"/>
<reference evidence="2" key="1">
    <citation type="journal article" date="2014" name="Int. J. Syst. Evol. Microbiol.">
        <title>Complete genome sequence of Corynebacterium casei LMG S-19264T (=DSM 44701T), isolated from a smear-ripened cheese.</title>
        <authorList>
            <consortium name="US DOE Joint Genome Institute (JGI-PGF)"/>
            <person name="Walter F."/>
            <person name="Albersmeier A."/>
            <person name="Kalinowski J."/>
            <person name="Ruckert C."/>
        </authorList>
    </citation>
    <scope>NUCLEOTIDE SEQUENCE</scope>
    <source>
        <strain evidence="2">JCM 4125</strain>
    </source>
</reference>
<keyword evidence="3" id="KW-1185">Reference proteome</keyword>
<evidence type="ECO:0000313" key="3">
    <source>
        <dbReference type="Proteomes" id="UP000646776"/>
    </source>
</evidence>
<organism evidence="2 3">
    <name type="scientific">Streptomyces phaeofaciens</name>
    <dbReference type="NCBI Taxonomy" id="68254"/>
    <lineage>
        <taxon>Bacteria</taxon>
        <taxon>Bacillati</taxon>
        <taxon>Actinomycetota</taxon>
        <taxon>Actinomycetes</taxon>
        <taxon>Kitasatosporales</taxon>
        <taxon>Streptomycetaceae</taxon>
        <taxon>Streptomyces</taxon>
    </lineage>
</organism>
<evidence type="ECO:0000313" key="2">
    <source>
        <dbReference type="EMBL" id="GGT36595.1"/>
    </source>
</evidence>
<accession>A0A918LQR1</accession>
<reference evidence="2" key="2">
    <citation type="submission" date="2020-09" db="EMBL/GenBank/DDBJ databases">
        <authorList>
            <person name="Sun Q."/>
            <person name="Ohkuma M."/>
        </authorList>
    </citation>
    <scope>NUCLEOTIDE SEQUENCE</scope>
    <source>
        <strain evidence="2">JCM 4125</strain>
    </source>
</reference>
<feature type="region of interest" description="Disordered" evidence="1">
    <location>
        <begin position="1"/>
        <end position="45"/>
    </location>
</feature>
<evidence type="ECO:0000256" key="1">
    <source>
        <dbReference type="SAM" id="MobiDB-lite"/>
    </source>
</evidence>
<gene>
    <name evidence="2" type="ORF">GCM10010226_11110</name>
</gene>
<dbReference type="AlphaFoldDB" id="A0A918LQR1"/>
<dbReference type="EMBL" id="BMSA01000002">
    <property type="protein sequence ID" value="GGT36595.1"/>
    <property type="molecule type" value="Genomic_DNA"/>
</dbReference>
<sequence>MEQQDGAQRALTPGEHDGPAVDLHVQGSEQAEPGPGGEHSQNVMQWGRPGNVCLFIGEPEGGARSLFGQLGRADSG</sequence>
<dbReference type="Proteomes" id="UP000646776">
    <property type="component" value="Unassembled WGS sequence"/>
</dbReference>
<comment type="caution">
    <text evidence="2">The sequence shown here is derived from an EMBL/GenBank/DDBJ whole genome shotgun (WGS) entry which is preliminary data.</text>
</comment>
<protein>
    <submittedName>
        <fullName evidence="2">Uncharacterized protein</fullName>
    </submittedName>
</protein>
<name>A0A918LQR1_9ACTN</name>